<accession>A0A1E1LKI6</accession>
<evidence type="ECO:0000256" key="2">
    <source>
        <dbReference type="ARBA" id="ARBA00010992"/>
    </source>
</evidence>
<feature type="transmembrane region" description="Helical" evidence="6">
    <location>
        <begin position="306"/>
        <end position="330"/>
    </location>
</feature>
<evidence type="ECO:0000256" key="5">
    <source>
        <dbReference type="ARBA" id="ARBA00023136"/>
    </source>
</evidence>
<dbReference type="Proteomes" id="UP000178912">
    <property type="component" value="Unassembled WGS sequence"/>
</dbReference>
<proteinExistence type="inferred from homology"/>
<dbReference type="PANTHER" id="PTHR48022">
    <property type="entry name" value="PLASTIDIC GLUCOSE TRANSPORTER 4"/>
    <property type="match status" value="1"/>
</dbReference>
<dbReference type="EMBL" id="FJUX01000135">
    <property type="protein sequence ID" value="CZT11032.1"/>
    <property type="molecule type" value="Genomic_DNA"/>
</dbReference>
<dbReference type="InterPro" id="IPR050360">
    <property type="entry name" value="MFS_Sugar_Transporters"/>
</dbReference>
<keyword evidence="9" id="KW-1185">Reference proteome</keyword>
<feature type="transmembrane region" description="Helical" evidence="6">
    <location>
        <begin position="283"/>
        <end position="300"/>
    </location>
</feature>
<dbReference type="Gene3D" id="1.20.1250.20">
    <property type="entry name" value="MFS general substrate transporter like domains"/>
    <property type="match status" value="1"/>
</dbReference>
<sequence length="371" mass="41556">MFQAVTTVYAVEVTPTCLRGYMTTYVNACWVIGQLIAAGVMRGMLNVSAPWSYRVPFAVQWFWPVPLIIGVYFAPESPWWLKRQNRSDEAKLALSRLTTPQSDIDFSLDESIALMTFITDHERSFESCTTFRACFRGVNLRRTIIVMGCYAAQLLDGNSSRANSTFFFREAGLPTTWSFNMTIINYSLALIVQIVSWFIICAVGRRTIYIWGLSWIALLFLIIGAIGIPLNGEKNSSLSWAVSGILIISTFVHNCSIGPVAFSLVSELPSSLLRSKSVAVARLFYNILGVPIGVIIPYMINSTAWGWGALAGFFWGGTCLLMLTFTYFCIPEPKDRTVAELDYLFESNISARKFATTEVQISEILNDRHHV</sequence>
<dbReference type="SUPFAM" id="SSF103473">
    <property type="entry name" value="MFS general substrate transporter"/>
    <property type="match status" value="1"/>
</dbReference>
<reference evidence="9" key="1">
    <citation type="submission" date="2016-03" db="EMBL/GenBank/DDBJ databases">
        <authorList>
            <person name="Guldener U."/>
        </authorList>
    </citation>
    <scope>NUCLEOTIDE SEQUENCE [LARGE SCALE GENOMIC DNA]</scope>
    <source>
        <strain evidence="9">04CH-RAC-A.6.1</strain>
    </source>
</reference>
<evidence type="ECO:0000313" key="8">
    <source>
        <dbReference type="EMBL" id="CZT11032.1"/>
    </source>
</evidence>
<dbReference type="GO" id="GO:0005351">
    <property type="term" value="F:carbohydrate:proton symporter activity"/>
    <property type="evidence" value="ECO:0007669"/>
    <property type="project" value="TreeGrafter"/>
</dbReference>
<evidence type="ECO:0000256" key="3">
    <source>
        <dbReference type="ARBA" id="ARBA00022692"/>
    </source>
</evidence>
<feature type="transmembrane region" description="Helical" evidence="6">
    <location>
        <begin position="183"/>
        <end position="201"/>
    </location>
</feature>
<evidence type="ECO:0000313" key="9">
    <source>
        <dbReference type="Proteomes" id="UP000178912"/>
    </source>
</evidence>
<evidence type="ECO:0000256" key="6">
    <source>
        <dbReference type="SAM" id="Phobius"/>
    </source>
</evidence>
<name>A0A1E1LKI6_9HELO</name>
<feature type="transmembrane region" description="Helical" evidence="6">
    <location>
        <begin position="208"/>
        <end position="228"/>
    </location>
</feature>
<protein>
    <submittedName>
        <fullName evidence="8">Related to maltose permease (MalP)</fullName>
    </submittedName>
</protein>
<dbReference type="InterPro" id="IPR020846">
    <property type="entry name" value="MFS_dom"/>
</dbReference>
<feature type="transmembrane region" description="Helical" evidence="6">
    <location>
        <begin position="240"/>
        <end position="262"/>
    </location>
</feature>
<dbReference type="GO" id="GO:0016020">
    <property type="term" value="C:membrane"/>
    <property type="evidence" value="ECO:0007669"/>
    <property type="project" value="UniProtKB-SubCell"/>
</dbReference>
<dbReference type="InterPro" id="IPR036259">
    <property type="entry name" value="MFS_trans_sf"/>
</dbReference>
<dbReference type="OrthoDB" id="6612291at2759"/>
<evidence type="ECO:0000256" key="4">
    <source>
        <dbReference type="ARBA" id="ARBA00022989"/>
    </source>
</evidence>
<comment type="subcellular location">
    <subcellularLocation>
        <location evidence="1">Membrane</location>
        <topology evidence="1">Multi-pass membrane protein</topology>
    </subcellularLocation>
</comment>
<dbReference type="PANTHER" id="PTHR48022:SF5">
    <property type="entry name" value="ALPHA-GLUCOSIDES PERMEASE MPH2-RELATED"/>
    <property type="match status" value="1"/>
</dbReference>
<dbReference type="Pfam" id="PF00083">
    <property type="entry name" value="Sugar_tr"/>
    <property type="match status" value="1"/>
</dbReference>
<dbReference type="PROSITE" id="PS50850">
    <property type="entry name" value="MFS"/>
    <property type="match status" value="1"/>
</dbReference>
<evidence type="ECO:0000259" key="7">
    <source>
        <dbReference type="PROSITE" id="PS50850"/>
    </source>
</evidence>
<feature type="transmembrane region" description="Helical" evidence="6">
    <location>
        <begin position="57"/>
        <end position="75"/>
    </location>
</feature>
<feature type="transmembrane region" description="Helical" evidence="6">
    <location>
        <begin position="25"/>
        <end position="45"/>
    </location>
</feature>
<keyword evidence="3 6" id="KW-0812">Transmembrane</keyword>
<feature type="domain" description="Major facilitator superfamily (MFS) profile" evidence="7">
    <location>
        <begin position="1"/>
        <end position="334"/>
    </location>
</feature>
<organism evidence="8 9">
    <name type="scientific">Rhynchosporium agropyri</name>
    <dbReference type="NCBI Taxonomy" id="914238"/>
    <lineage>
        <taxon>Eukaryota</taxon>
        <taxon>Fungi</taxon>
        <taxon>Dikarya</taxon>
        <taxon>Ascomycota</taxon>
        <taxon>Pezizomycotina</taxon>
        <taxon>Leotiomycetes</taxon>
        <taxon>Helotiales</taxon>
        <taxon>Ploettnerulaceae</taxon>
        <taxon>Rhynchosporium</taxon>
    </lineage>
</organism>
<gene>
    <name evidence="8" type="ORF">RAG0_15326</name>
</gene>
<dbReference type="AlphaFoldDB" id="A0A1E1LKI6"/>
<keyword evidence="5 6" id="KW-0472">Membrane</keyword>
<dbReference type="InterPro" id="IPR005828">
    <property type="entry name" value="MFS_sugar_transport-like"/>
</dbReference>
<dbReference type="FunFam" id="1.20.1250.20:FF:000078">
    <property type="entry name" value="MFS maltose transporter, putative"/>
    <property type="match status" value="1"/>
</dbReference>
<comment type="similarity">
    <text evidence="2">Belongs to the major facilitator superfamily. Sugar transporter (TC 2.A.1.1) family.</text>
</comment>
<evidence type="ECO:0000256" key="1">
    <source>
        <dbReference type="ARBA" id="ARBA00004141"/>
    </source>
</evidence>
<keyword evidence="4 6" id="KW-1133">Transmembrane helix</keyword>